<name>X1F6J8_9ZZZZ</name>
<evidence type="ECO:0000313" key="1">
    <source>
        <dbReference type="EMBL" id="GAH40537.1"/>
    </source>
</evidence>
<comment type="caution">
    <text evidence="1">The sequence shown here is derived from an EMBL/GenBank/DDBJ whole genome shotgun (WGS) entry which is preliminary data.</text>
</comment>
<reference evidence="1" key="1">
    <citation type="journal article" date="2014" name="Front. Microbiol.">
        <title>High frequency of phylogenetically diverse reductive dehalogenase-homologous genes in deep subseafloor sedimentary metagenomes.</title>
        <authorList>
            <person name="Kawai M."/>
            <person name="Futagami T."/>
            <person name="Toyoda A."/>
            <person name="Takaki Y."/>
            <person name="Nishi S."/>
            <person name="Hori S."/>
            <person name="Arai W."/>
            <person name="Tsubouchi T."/>
            <person name="Morono Y."/>
            <person name="Uchiyama I."/>
            <person name="Ito T."/>
            <person name="Fujiyama A."/>
            <person name="Inagaki F."/>
            <person name="Takami H."/>
        </authorList>
    </citation>
    <scope>NUCLEOTIDE SEQUENCE</scope>
    <source>
        <strain evidence="1">Expedition CK06-06</strain>
    </source>
</reference>
<accession>X1F6J8</accession>
<dbReference type="EMBL" id="BARU01011049">
    <property type="protein sequence ID" value="GAH40537.1"/>
    <property type="molecule type" value="Genomic_DNA"/>
</dbReference>
<organism evidence="1">
    <name type="scientific">marine sediment metagenome</name>
    <dbReference type="NCBI Taxonomy" id="412755"/>
    <lineage>
        <taxon>unclassified sequences</taxon>
        <taxon>metagenomes</taxon>
        <taxon>ecological metagenomes</taxon>
    </lineage>
</organism>
<protein>
    <submittedName>
        <fullName evidence="1">Uncharacterized protein</fullName>
    </submittedName>
</protein>
<dbReference type="AlphaFoldDB" id="X1F6J8"/>
<sequence length="90" mass="10497">MTNFARIFVLVQDPEHKIINDAVVEGKSESEENYREIPYNTQFQRHLLDKHEAGPFQVRVKRSDRDTTEIREIKLVNGDNHIHVMLGKPG</sequence>
<feature type="non-terminal residue" evidence="1">
    <location>
        <position position="90"/>
    </location>
</feature>
<gene>
    <name evidence="1" type="ORF">S03H2_20860</name>
</gene>
<proteinExistence type="predicted"/>